<keyword evidence="5" id="KW-1185">Reference proteome</keyword>
<dbReference type="PANTHER" id="PTHR40094:SF1">
    <property type="entry name" value="UBIQUITIN DOMAIN-CONTAINING PROTEIN"/>
    <property type="match status" value="1"/>
</dbReference>
<dbReference type="GeneID" id="75139607"/>
<dbReference type="PANTHER" id="PTHR40094">
    <property type="entry name" value="ALPHA-2-MACROGLOBULIN HOMOLOG"/>
    <property type="match status" value="1"/>
</dbReference>
<reference evidence="4" key="1">
    <citation type="submission" date="2022-08" db="EMBL/GenBank/DDBJ databases">
        <authorList>
            <person name="Bogun A."/>
            <person name="Kislichkina A."/>
            <person name="Solomentsev V."/>
            <person name="Skryabin Y."/>
            <person name="Sizova A."/>
            <person name="Platonov M."/>
            <person name="Dentovskaya S."/>
        </authorList>
    </citation>
    <scope>NUCLEOTIDE SEQUENCE</scope>
    <source>
        <strain evidence="4">SCPM-O-B-7604</strain>
    </source>
</reference>
<dbReference type="SMART" id="SM01360">
    <property type="entry name" value="A2M"/>
    <property type="match status" value="1"/>
</dbReference>
<evidence type="ECO:0000259" key="3">
    <source>
        <dbReference type="SMART" id="SM01360"/>
    </source>
</evidence>
<feature type="domain" description="Alpha-2-macroglobulin bait region" evidence="2">
    <location>
        <begin position="668"/>
        <end position="814"/>
    </location>
</feature>
<comment type="similarity">
    <text evidence="1">Belongs to the protease inhibitor I39 (alpha-2-macroglobulin) family. Bacterial alpha-2-macroglobulin subfamily.</text>
</comment>
<dbReference type="Pfam" id="PF00207">
    <property type="entry name" value="A2M"/>
    <property type="match status" value="1"/>
</dbReference>
<dbReference type="InterPro" id="IPR008930">
    <property type="entry name" value="Terpenoid_cyclase/PrenylTrfase"/>
</dbReference>
<protein>
    <submittedName>
        <fullName evidence="4">Alpha-2-macroglobulin family protein</fullName>
    </submittedName>
</protein>
<dbReference type="Pfam" id="PF07703">
    <property type="entry name" value="A2M_BRD"/>
    <property type="match status" value="1"/>
</dbReference>
<dbReference type="Gene3D" id="1.50.10.20">
    <property type="match status" value="1"/>
</dbReference>
<dbReference type="InterPro" id="IPR002890">
    <property type="entry name" value="MG2"/>
</dbReference>
<evidence type="ECO:0000259" key="2">
    <source>
        <dbReference type="SMART" id="SM01359"/>
    </source>
</evidence>
<evidence type="ECO:0000313" key="4">
    <source>
        <dbReference type="EMBL" id="UWM46445.1"/>
    </source>
</evidence>
<dbReference type="InterPro" id="IPR001599">
    <property type="entry name" value="Macroglobln_a2"/>
</dbReference>
<dbReference type="CDD" id="cd00146">
    <property type="entry name" value="PKD"/>
    <property type="match status" value="1"/>
</dbReference>
<dbReference type="SUPFAM" id="SSF48239">
    <property type="entry name" value="Terpenoid cyclases/Protein prenyltransferases"/>
    <property type="match status" value="1"/>
</dbReference>
<evidence type="ECO:0000256" key="1">
    <source>
        <dbReference type="ARBA" id="ARBA00010556"/>
    </source>
</evidence>
<dbReference type="Pfam" id="PF01835">
    <property type="entry name" value="MG2"/>
    <property type="match status" value="1"/>
</dbReference>
<feature type="domain" description="Alpha-2-macroglobulin" evidence="3">
    <location>
        <begin position="879"/>
        <end position="969"/>
    </location>
</feature>
<dbReference type="Proteomes" id="UP001057860">
    <property type="component" value="Chromosome"/>
</dbReference>
<dbReference type="Gene3D" id="2.60.40.1930">
    <property type="match status" value="1"/>
</dbReference>
<gene>
    <name evidence="4" type="ORF">N0H69_06370</name>
</gene>
<dbReference type="InterPro" id="IPR011625">
    <property type="entry name" value="A2M_N_BRD"/>
</dbReference>
<dbReference type="SMART" id="SM01359">
    <property type="entry name" value="A2M_N_2"/>
    <property type="match status" value="1"/>
</dbReference>
<dbReference type="InterPro" id="IPR051802">
    <property type="entry name" value="YfhM-like"/>
</dbReference>
<evidence type="ECO:0000313" key="5">
    <source>
        <dbReference type="Proteomes" id="UP001057860"/>
    </source>
</evidence>
<name>A0ABY5UV61_9GAMM</name>
<sequence>MDTRRIEPQLHWHLSLRFPITMKILSHMCQKWLLGMALFIPFTVAYAEGELPASNYNVPQQSFFLLSDSSFASDEVAKVRLEAPGRDFRRFDAEQYGGADIRLYRIDKPMEFLKKQKNLHRIMIESQYKGEGLSNTLSYLWDNWYGKSRRVMQRAFSFDTRQEVTDALPELKMGNVLNAQPKFTVQPQFAPLKNLPLISQFRYPIWEAKPIQPPEHTNVQGSSSNFVEPIPGNVYIPLGTLKPGLYLVEALIGQHRATTVVFVSNTVAMNKISGNELLVWTVGRNDGQAVAGTRILWSDGLGVMSSGQTDKNGLLSLRHISPERSYVMGEDSEGGVFVSENFYYDSEIYDTKLYAFTDRPLYRPGDWVEVKLVGREFKNALDSVALKSGSLSLTVLDANGATLQTLNLPIDGQSGAQGRFQLPENAVAGGYELRSIYNGQVYSSSFRVASYIKPHFEISLVTAKSDFRTNEPVNGELVLLYPDGRPVANADLELSLYSQQLSMVGNDLQYQGKFPVEMKTAQLTTDSKGHAKLDLPAADKPSRYLLTIFASDGAAYRVKTTREILIERGVSRYTLSTPKRFSRVNEKVSFSYANQLSGGDHPAIFEWMRLEDRKVESAQLQVENRPFVITFQQPGTYTVTLKSEQGMILGAISHFVSGPGGKAVPGSVEIVMDKSQYQLGEVAQALITFPEPVEQALLTLERDKVENIALLSTGAEWIKAQRLSDTQYLAQIAVRDSFAPNMTFSVLYSKGGQYSFQNAGIKVEIPRIDIAVKTDKNIYRPGDSVNVTLDTQFAGKPLSAHLTVSVVDEMIYALQPEIAPTIDQFFYHPRRNNVRTSTSLSFIAYDLALPGVPRAPGAANRSDRSVKVLERPRREDVDTAAWQPDIVTDANGKATFSFRMPDSLTRWRITVRAQNAQGQVGQKQHFVRSEKPLYLKWSGATQFRKGDHPLPGVFIFNQNQQAEQVELRTQYGDSSMSQTVSLHEGVNYISQPVAAMQSGRWTSEVVKNGEVQDSLSVDLNVLDSNWPVPQQQDIRLQAGSNKLNLPANADDIRLRLNGDAQSMFRNSLDDLLNEPFGGVINTASRLLPLSLAYNMLAKEDAQRGNVLRQIMQNNRQRLVQMAGPGATFTWWGEDGDGDAFLTAYAYYADWYASQALGMTLPAEHWQRILELYAKQAEEMPLLHRALLLTFAHDMHLPVSSLLQGLADSFPHAQAESGTSLSETDSLVMTAPNSKLGLAVAQALTYSLLQQMPGYTLSEQELQALRQSQEFISFSEHPFAYAAIWRTRSADAPQVAWLLRQLMPAQQGPERALALTWIYNSLGTTVPPVHFNPGEGWRLQQAATGERYWHWQGQGQGTLAAVELPADQAEPLEASLSFNLPLTAAANNHKQPLKVEIQHRLLQLIPGDKAFEFTVKPVAAGEALSSDALYLDEVTLVNKSATPQRYMLLEVPLPPGADIERTTWGIQVAGLSDKGAVPIEKAHNEMGQLSYVVPVDELIDSKVYQHLVRFSQKGQFVLPPIRYSRMYAPQDAATESGSALNTLVVK</sequence>
<organism evidence="4 5">
    <name type="scientific">Yersinia alsatica</name>
    <dbReference type="NCBI Taxonomy" id="2890317"/>
    <lineage>
        <taxon>Bacteria</taxon>
        <taxon>Pseudomonadati</taxon>
        <taxon>Pseudomonadota</taxon>
        <taxon>Gammaproteobacteria</taxon>
        <taxon>Enterobacterales</taxon>
        <taxon>Yersiniaceae</taxon>
        <taxon>Yersinia</taxon>
    </lineage>
</organism>
<proteinExistence type="inferred from homology"/>
<accession>A0ABY5UV61</accession>
<dbReference type="EMBL" id="CP104006">
    <property type="protein sequence ID" value="UWM46445.1"/>
    <property type="molecule type" value="Genomic_DNA"/>
</dbReference>
<dbReference type="RefSeq" id="WP_259705574.1">
    <property type="nucleotide sequence ID" value="NZ_CP104006.1"/>
</dbReference>